<gene>
    <name evidence="2" type="ordered locus">Ndas_4518</name>
</gene>
<dbReference type="GeneID" id="91487059"/>
<dbReference type="OrthoDB" id="3415936at2"/>
<protein>
    <submittedName>
        <fullName evidence="2">Uncharacterized protein</fullName>
    </submittedName>
</protein>
<dbReference type="STRING" id="446468.Ndas_4518"/>
<keyword evidence="3" id="KW-1185">Reference proteome</keyword>
<feature type="region of interest" description="Disordered" evidence="1">
    <location>
        <begin position="517"/>
        <end position="539"/>
    </location>
</feature>
<dbReference type="RefSeq" id="WP_013155513.1">
    <property type="nucleotide sequence ID" value="NC_014210.1"/>
</dbReference>
<reference evidence="2 3" key="1">
    <citation type="journal article" date="2010" name="Stand. Genomic Sci.">
        <title>Complete genome sequence of Nocardiopsis dassonvillei type strain (IMRU 509).</title>
        <authorList>
            <person name="Sun H."/>
            <person name="Lapidus A."/>
            <person name="Nolan M."/>
            <person name="Lucas S."/>
            <person name="Del Rio T.G."/>
            <person name="Tice H."/>
            <person name="Cheng J.F."/>
            <person name="Tapia R."/>
            <person name="Han C."/>
            <person name="Goodwin L."/>
            <person name="Pitluck S."/>
            <person name="Pagani I."/>
            <person name="Ivanova N."/>
            <person name="Mavromatis K."/>
            <person name="Mikhailova N."/>
            <person name="Pati A."/>
            <person name="Chen A."/>
            <person name="Palaniappan K."/>
            <person name="Land M."/>
            <person name="Hauser L."/>
            <person name="Chang Y.J."/>
            <person name="Jeffries C.D."/>
            <person name="Djao O.D."/>
            <person name="Rohde M."/>
            <person name="Sikorski J."/>
            <person name="Goker M."/>
            <person name="Woyke T."/>
            <person name="Bristow J."/>
            <person name="Eisen J.A."/>
            <person name="Markowitz V."/>
            <person name="Hugenholtz P."/>
            <person name="Kyrpides N.C."/>
            <person name="Klenk H.P."/>
        </authorList>
    </citation>
    <scope>NUCLEOTIDE SEQUENCE [LARGE SCALE GENOMIC DNA]</scope>
    <source>
        <strain evidence="3">ATCC 23218 / DSM 43111 / CIP 107115 / JCM 7437 / KCTC 9190 / NBRC 14626 / NCTC 10488 / NRRL B-5397 / IMRU 509</strain>
    </source>
</reference>
<dbReference type="HOGENOM" id="CLU_505111_0_0_11"/>
<evidence type="ECO:0000313" key="3">
    <source>
        <dbReference type="Proteomes" id="UP000002219"/>
    </source>
</evidence>
<sequence length="539" mass="59414">MSETTATAGGQAPIGGRPPSEGGRLLPEGAGRPFPADGGVEDLVDALCALRCVLLPDAREQLAYQLPTRVRRNLRLEGSPVEFARHLVRLCREQVRLGCLVRWILYLEERGRSSLAAARAAEPLVHAEEWEQLYRLLPEGTTDADVALVRRELAGHSPDLVAEAFETARTDQLAPAEAPPHTAWDRLVDLAEMTVPEGVELPLRVFCALLPCAVPLRDCADLLLLWGGGRREGAAAPPGTRAPARLVVHVTQGRSRDRYDVEYWTVLSERRGRAPDFCGHGHTPHMEAERIGAHVGGLLTLLEVDHRTGYHEGVRVELVARLDLLRRLEAERWQEAGEGDRRLGARAQVVYRAEELVDPARGDTAQARRTCARRWEGLASACEVLHLDTAHEAGQRRRRGGRTYREPLVERLQDDRIVALSVPSHLDECHMSVWSALMIGVPVVIWRSTDNGPGASPWLNLGKVGREVMVPPERIRALPKALHQSRSGCVSPDDTGYIEESFEVAVFYHDTLPVLPAPRPMTPPQHPTAPLGRGSKGLP</sequence>
<dbReference type="AlphaFoldDB" id="D7AY28"/>
<name>D7AY28_NOCDD</name>
<dbReference type="KEGG" id="nda:Ndas_4518"/>
<feature type="region of interest" description="Disordered" evidence="1">
    <location>
        <begin position="1"/>
        <end position="31"/>
    </location>
</feature>
<proteinExistence type="predicted"/>
<feature type="compositionally biased region" description="Pro residues" evidence="1">
    <location>
        <begin position="517"/>
        <end position="527"/>
    </location>
</feature>
<dbReference type="EMBL" id="CP002040">
    <property type="protein sequence ID" value="ADH69906.1"/>
    <property type="molecule type" value="Genomic_DNA"/>
</dbReference>
<accession>D7AY28</accession>
<organism evidence="2 3">
    <name type="scientific">Nocardiopsis dassonvillei (strain ATCC 23218 / DSM 43111 / CIP 107115 / JCM 7437 / KCTC 9190 / NBRC 14626 / NCTC 10488 / NRRL B-5397 / IMRU 509)</name>
    <name type="common">Actinomadura dassonvillei</name>
    <dbReference type="NCBI Taxonomy" id="446468"/>
    <lineage>
        <taxon>Bacteria</taxon>
        <taxon>Bacillati</taxon>
        <taxon>Actinomycetota</taxon>
        <taxon>Actinomycetes</taxon>
        <taxon>Streptosporangiales</taxon>
        <taxon>Nocardiopsidaceae</taxon>
        <taxon>Nocardiopsis</taxon>
    </lineage>
</organism>
<evidence type="ECO:0000313" key="2">
    <source>
        <dbReference type="EMBL" id="ADH69906.1"/>
    </source>
</evidence>
<dbReference type="Proteomes" id="UP000002219">
    <property type="component" value="Chromosome 1"/>
</dbReference>
<evidence type="ECO:0000256" key="1">
    <source>
        <dbReference type="SAM" id="MobiDB-lite"/>
    </source>
</evidence>